<dbReference type="RefSeq" id="WP_135982303.1">
    <property type="nucleotide sequence ID" value="NZ_JAASQM010000001.1"/>
</dbReference>
<protein>
    <recommendedName>
        <fullName evidence="4">DMT family protein</fullName>
    </recommendedName>
</protein>
<proteinExistence type="predicted"/>
<dbReference type="SUPFAM" id="SSF103481">
    <property type="entry name" value="Multidrug resistance efflux transporter EmrE"/>
    <property type="match status" value="1"/>
</dbReference>
<dbReference type="EMBL" id="SRXU01000001">
    <property type="protein sequence ID" value="TGX45963.1"/>
    <property type="molecule type" value="Genomic_DNA"/>
</dbReference>
<dbReference type="PANTHER" id="PTHR38482">
    <property type="entry name" value="DMT FAMILY PROTEIN"/>
    <property type="match status" value="1"/>
</dbReference>
<dbReference type="InterPro" id="IPR007437">
    <property type="entry name" value="DUF486"/>
</dbReference>
<gene>
    <name evidence="2" type="ORF">E5A74_01960</name>
</gene>
<feature type="transmembrane region" description="Helical" evidence="1">
    <location>
        <begin position="98"/>
        <end position="117"/>
    </location>
</feature>
<evidence type="ECO:0000313" key="2">
    <source>
        <dbReference type="EMBL" id="TGX45963.1"/>
    </source>
</evidence>
<comment type="caution">
    <text evidence="2">The sequence shown here is derived from an EMBL/GenBank/DDBJ whole genome shotgun (WGS) entry which is preliminary data.</text>
</comment>
<dbReference type="InterPro" id="IPR037185">
    <property type="entry name" value="EmrE-like"/>
</dbReference>
<dbReference type="OrthoDB" id="9805206at2"/>
<dbReference type="Pfam" id="PF04342">
    <property type="entry name" value="DMT_6"/>
    <property type="match status" value="1"/>
</dbReference>
<feature type="transmembrane region" description="Helical" evidence="1">
    <location>
        <begin position="72"/>
        <end position="91"/>
    </location>
</feature>
<feature type="transmembrane region" description="Helical" evidence="1">
    <location>
        <begin position="38"/>
        <end position="60"/>
    </location>
</feature>
<feature type="transmembrane region" description="Helical" evidence="1">
    <location>
        <begin position="6"/>
        <end position="26"/>
    </location>
</feature>
<dbReference type="PANTHER" id="PTHR38482:SF1">
    <property type="entry name" value="DMT FAMILY PROTEIN"/>
    <property type="match status" value="1"/>
</dbReference>
<evidence type="ECO:0000313" key="3">
    <source>
        <dbReference type="Proteomes" id="UP000309848"/>
    </source>
</evidence>
<keyword evidence="1" id="KW-1133">Transmembrane helix</keyword>
<name>A0A4S1WSE2_9SPHN</name>
<keyword evidence="1" id="KW-0812">Transmembrane</keyword>
<organism evidence="2 3">
    <name type="scientific">Sphingomonas naasensis</name>
    <dbReference type="NCBI Taxonomy" id="1344951"/>
    <lineage>
        <taxon>Bacteria</taxon>
        <taxon>Pseudomonadati</taxon>
        <taxon>Pseudomonadota</taxon>
        <taxon>Alphaproteobacteria</taxon>
        <taxon>Sphingomonadales</taxon>
        <taxon>Sphingomonadaceae</taxon>
        <taxon>Sphingomonas</taxon>
    </lineage>
</organism>
<reference evidence="2 3" key="1">
    <citation type="submission" date="2019-04" db="EMBL/GenBank/DDBJ databases">
        <title>Sphingomonas psychrotolerans sp. nov., isolated from soil in the Tianshan Mountains, Xinjiang, China.</title>
        <authorList>
            <person name="Luo Y."/>
            <person name="Sheng H."/>
        </authorList>
    </citation>
    <scope>NUCLEOTIDE SEQUENCE [LARGE SCALE GENOMIC DNA]</scope>
    <source>
        <strain evidence="2 3">KIS18-15</strain>
    </source>
</reference>
<keyword evidence="3" id="KW-1185">Reference proteome</keyword>
<evidence type="ECO:0008006" key="4">
    <source>
        <dbReference type="Google" id="ProtNLM"/>
    </source>
</evidence>
<evidence type="ECO:0000256" key="1">
    <source>
        <dbReference type="SAM" id="Phobius"/>
    </source>
</evidence>
<accession>A0A4S1WSE2</accession>
<dbReference type="Proteomes" id="UP000309848">
    <property type="component" value="Unassembled WGS sequence"/>
</dbReference>
<keyword evidence="1" id="KW-0472">Membrane</keyword>
<dbReference type="PIRSF" id="PIRSF021239">
    <property type="entry name" value="UCP021239"/>
    <property type="match status" value="1"/>
</dbReference>
<sequence length="121" mass="13449">MPILLTRALPILLLIGSNILMTFAWYGHLKFKDKPMLAVILVSWGIAFFEYCLVIPANRWGSDVYSPAQLKGMQEVITLTVFVVFSTWYLGQKITLNHLIGFALIAAGAFFLFRAPIAAAA</sequence>
<dbReference type="AlphaFoldDB" id="A0A4S1WSE2"/>